<dbReference type="Pfam" id="PF00107">
    <property type="entry name" value="ADH_zinc_N"/>
    <property type="match status" value="1"/>
</dbReference>
<protein>
    <submittedName>
        <fullName evidence="3">NADP-dependent oxidoreductase</fullName>
    </submittedName>
</protein>
<keyword evidence="4" id="KW-1185">Reference proteome</keyword>
<evidence type="ECO:0000256" key="1">
    <source>
        <dbReference type="ARBA" id="ARBA00023002"/>
    </source>
</evidence>
<dbReference type="Pfam" id="PF16884">
    <property type="entry name" value="ADH_N_2"/>
    <property type="match status" value="1"/>
</dbReference>
<dbReference type="InterPro" id="IPR036291">
    <property type="entry name" value="NAD(P)-bd_dom_sf"/>
</dbReference>
<dbReference type="SUPFAM" id="SSF51735">
    <property type="entry name" value="NAD(P)-binding Rossmann-fold domains"/>
    <property type="match status" value="1"/>
</dbReference>
<evidence type="ECO:0000313" key="4">
    <source>
        <dbReference type="Proteomes" id="UP001156627"/>
    </source>
</evidence>
<dbReference type="InterPro" id="IPR011032">
    <property type="entry name" value="GroES-like_sf"/>
</dbReference>
<proteinExistence type="predicted"/>
<keyword evidence="1" id="KW-0560">Oxidoreductase</keyword>
<dbReference type="EMBL" id="BSOA01000007">
    <property type="protein sequence ID" value="GLQ87545.1"/>
    <property type="molecule type" value="Genomic_DNA"/>
</dbReference>
<evidence type="ECO:0000259" key="2">
    <source>
        <dbReference type="SMART" id="SM00829"/>
    </source>
</evidence>
<dbReference type="InterPro" id="IPR020843">
    <property type="entry name" value="ER"/>
</dbReference>
<comment type="caution">
    <text evidence="3">The sequence shown here is derived from an EMBL/GenBank/DDBJ whole genome shotgun (WGS) entry which is preliminary data.</text>
</comment>
<gene>
    <name evidence="3" type="ORF">GCM10007898_11110</name>
</gene>
<dbReference type="InterPro" id="IPR013149">
    <property type="entry name" value="ADH-like_C"/>
</dbReference>
<dbReference type="PANTHER" id="PTHR43205:SF7">
    <property type="entry name" value="PROSTAGLANDIN REDUCTASE 1"/>
    <property type="match status" value="1"/>
</dbReference>
<reference evidence="4" key="1">
    <citation type="journal article" date="2019" name="Int. J. Syst. Evol. Microbiol.">
        <title>The Global Catalogue of Microorganisms (GCM) 10K type strain sequencing project: providing services to taxonomists for standard genome sequencing and annotation.</title>
        <authorList>
            <consortium name="The Broad Institute Genomics Platform"/>
            <consortium name="The Broad Institute Genome Sequencing Center for Infectious Disease"/>
            <person name="Wu L."/>
            <person name="Ma J."/>
        </authorList>
    </citation>
    <scope>NUCLEOTIDE SEQUENCE [LARGE SCALE GENOMIC DNA]</scope>
    <source>
        <strain evidence="4">NBRC 111981</strain>
    </source>
</reference>
<sequence length="317" mass="34351">MAEVKIPAPAQGEVLVRNLWMSVDPYMRGRMNEGASYIPPFELGHPLVGAAIGQVVASRASGFREGDYVTSMLGWREAFTAKAGAVTPLINFVHAMDVPLEMFLGPLGVPGLTSYVSLFRIGKLLPGERVFISGASGAVGSFAAIVAKSMGCYVVGTAGDETKRAWLQSELGLDVALNYRATDFEQSLKNAFPEGIDLYLDNVGGEQLRMALDLMRDFGRIIASGMIDQYNDVAPRPGPANLYNIVTRRLRYEGFIVMDHFDLTETFQRTAAELYRSGKLKWVHTAHEGIASAPQALIDLNSGKASGKSVIRLGSSK</sequence>
<evidence type="ECO:0000313" key="3">
    <source>
        <dbReference type="EMBL" id="GLQ87545.1"/>
    </source>
</evidence>
<organism evidence="3 4">
    <name type="scientific">Dyella flagellata</name>
    <dbReference type="NCBI Taxonomy" id="1867833"/>
    <lineage>
        <taxon>Bacteria</taxon>
        <taxon>Pseudomonadati</taxon>
        <taxon>Pseudomonadota</taxon>
        <taxon>Gammaproteobacteria</taxon>
        <taxon>Lysobacterales</taxon>
        <taxon>Rhodanobacteraceae</taxon>
        <taxon>Dyella</taxon>
    </lineage>
</organism>
<dbReference type="Proteomes" id="UP001156627">
    <property type="component" value="Unassembled WGS sequence"/>
</dbReference>
<dbReference type="InterPro" id="IPR045010">
    <property type="entry name" value="MDR_fam"/>
</dbReference>
<dbReference type="SUPFAM" id="SSF50129">
    <property type="entry name" value="GroES-like"/>
    <property type="match status" value="1"/>
</dbReference>
<accession>A0ABQ5X7I5</accession>
<dbReference type="CDD" id="cd05288">
    <property type="entry name" value="PGDH"/>
    <property type="match status" value="1"/>
</dbReference>
<dbReference type="PANTHER" id="PTHR43205">
    <property type="entry name" value="PROSTAGLANDIN REDUCTASE"/>
    <property type="match status" value="1"/>
</dbReference>
<dbReference type="InterPro" id="IPR041694">
    <property type="entry name" value="ADH_N_2"/>
</dbReference>
<feature type="domain" description="Enoyl reductase (ER)" evidence="2">
    <location>
        <begin position="2"/>
        <end position="311"/>
    </location>
</feature>
<name>A0ABQ5X7I5_9GAMM</name>
<dbReference type="Gene3D" id="3.90.180.10">
    <property type="entry name" value="Medium-chain alcohol dehydrogenases, catalytic domain"/>
    <property type="match status" value="1"/>
</dbReference>
<dbReference type="Gene3D" id="3.40.50.720">
    <property type="entry name" value="NAD(P)-binding Rossmann-like Domain"/>
    <property type="match status" value="1"/>
</dbReference>
<dbReference type="SMART" id="SM00829">
    <property type="entry name" value="PKS_ER"/>
    <property type="match status" value="1"/>
</dbReference>